<reference evidence="1" key="1">
    <citation type="submission" date="2013-03" db="EMBL/GenBank/DDBJ databases">
        <title>Draft genome sequence of the hydrogen-ethanol-producing anaerobic alkalithermophilic Caloramator celere.</title>
        <authorList>
            <person name="Ciranna A."/>
            <person name="Larjo A."/>
            <person name="Kivisto A."/>
            <person name="Santala V."/>
            <person name="Roos C."/>
            <person name="Karp M."/>
        </authorList>
    </citation>
    <scope>NUCLEOTIDE SEQUENCE [LARGE SCALE GENOMIC DNA]</scope>
    <source>
        <strain evidence="1">DSM 8682</strain>
    </source>
</reference>
<dbReference type="HOGENOM" id="CLU_2848401_0_0_9"/>
<comment type="caution">
    <text evidence="1">The sequence shown here is derived from an EMBL/GenBank/DDBJ whole genome shotgun (WGS) entry which is preliminary data.</text>
</comment>
<evidence type="ECO:0008006" key="3">
    <source>
        <dbReference type="Google" id="ProtNLM"/>
    </source>
</evidence>
<protein>
    <recommendedName>
        <fullName evidence="3">Spo0E like sporulation regulatory protein</fullName>
    </recommendedName>
</protein>
<dbReference type="SUPFAM" id="SSF140500">
    <property type="entry name" value="BAS1536-like"/>
    <property type="match status" value="1"/>
</dbReference>
<dbReference type="EMBL" id="CAVN010000100">
    <property type="protein sequence ID" value="CDF58781.1"/>
    <property type="molecule type" value="Genomic_DNA"/>
</dbReference>
<keyword evidence="2" id="KW-1185">Reference proteome</keyword>
<organism evidence="1 2">
    <name type="scientific">Thermobrachium celere DSM 8682</name>
    <dbReference type="NCBI Taxonomy" id="941824"/>
    <lineage>
        <taxon>Bacteria</taxon>
        <taxon>Bacillati</taxon>
        <taxon>Bacillota</taxon>
        <taxon>Clostridia</taxon>
        <taxon>Eubacteriales</taxon>
        <taxon>Clostridiaceae</taxon>
        <taxon>Thermobrachium</taxon>
    </lineage>
</organism>
<dbReference type="InterPro" id="IPR018540">
    <property type="entry name" value="Spo0E-like"/>
</dbReference>
<evidence type="ECO:0000313" key="2">
    <source>
        <dbReference type="Proteomes" id="UP000014923"/>
    </source>
</evidence>
<dbReference type="Gene3D" id="4.10.280.10">
    <property type="entry name" value="Helix-loop-helix DNA-binding domain"/>
    <property type="match status" value="1"/>
</dbReference>
<gene>
    <name evidence="1" type="ORF">TCEL_01000</name>
</gene>
<dbReference type="GO" id="GO:0043937">
    <property type="term" value="P:regulation of sporulation"/>
    <property type="evidence" value="ECO:0007669"/>
    <property type="project" value="InterPro"/>
</dbReference>
<dbReference type="GO" id="GO:0046983">
    <property type="term" value="F:protein dimerization activity"/>
    <property type="evidence" value="ECO:0007669"/>
    <property type="project" value="InterPro"/>
</dbReference>
<dbReference type="InterPro" id="IPR037208">
    <property type="entry name" value="Spo0E-like_sf"/>
</dbReference>
<sequence>MLKLKRGNQVLMLKYTNQLLNLRMEILRERLNKEVLRLGTNTDKVLYMSKELDRLINLYIKLNKN</sequence>
<dbReference type="AlphaFoldDB" id="R7RTP1"/>
<dbReference type="Proteomes" id="UP000014923">
    <property type="component" value="Unassembled WGS sequence"/>
</dbReference>
<accession>R7RTP1</accession>
<dbReference type="InterPro" id="IPR036638">
    <property type="entry name" value="HLH_DNA-bd_sf"/>
</dbReference>
<evidence type="ECO:0000313" key="1">
    <source>
        <dbReference type="EMBL" id="CDF58781.1"/>
    </source>
</evidence>
<dbReference type="Pfam" id="PF09388">
    <property type="entry name" value="SpoOE-like"/>
    <property type="match status" value="1"/>
</dbReference>
<proteinExistence type="predicted"/>
<name>R7RTP1_9CLOT</name>